<evidence type="ECO:0000313" key="6">
    <source>
        <dbReference type="EMBL" id="KAG9256870.1"/>
    </source>
</evidence>
<sequence length="290" mass="33156">MPHLEPYKGDYYLWKYLPNLPVCIVFGVLFLFITTAHIWRMIKARLWFCSPFIFGGIIMILGFLMRGIAYYNTSNLIFYILQSTFLVLPPAFFAASMYMVYTRIVRALGREDCSIIPPRWSTRLFLAADILCINIQGNGAGLTANQTPAVATAGRWILISGLILHVVVFTGFIYICAIFHRRFRHYLANTGETTLVPWRQSLTMLYGTSVTIMARNIFRTIEYVMGEDAYLLSNEWPLYVFDFGPMAVVMLAFLIWYPGNLHGSGRECMELHSRDSAGEPFARGKTSERT</sequence>
<evidence type="ECO:0000256" key="4">
    <source>
        <dbReference type="ARBA" id="ARBA00023136"/>
    </source>
</evidence>
<evidence type="ECO:0000313" key="7">
    <source>
        <dbReference type="Proteomes" id="UP000887229"/>
    </source>
</evidence>
<dbReference type="Proteomes" id="UP000887229">
    <property type="component" value="Unassembled WGS sequence"/>
</dbReference>
<feature type="transmembrane region" description="Helical" evidence="5">
    <location>
        <begin position="156"/>
        <end position="180"/>
    </location>
</feature>
<dbReference type="OrthoDB" id="3358017at2759"/>
<keyword evidence="2 5" id="KW-0812">Transmembrane</keyword>
<organism evidence="6 7">
    <name type="scientific">Emericellopsis atlantica</name>
    <dbReference type="NCBI Taxonomy" id="2614577"/>
    <lineage>
        <taxon>Eukaryota</taxon>
        <taxon>Fungi</taxon>
        <taxon>Dikarya</taxon>
        <taxon>Ascomycota</taxon>
        <taxon>Pezizomycotina</taxon>
        <taxon>Sordariomycetes</taxon>
        <taxon>Hypocreomycetidae</taxon>
        <taxon>Hypocreales</taxon>
        <taxon>Bionectriaceae</taxon>
        <taxon>Emericellopsis</taxon>
    </lineage>
</organism>
<dbReference type="EMBL" id="MU251247">
    <property type="protein sequence ID" value="KAG9256870.1"/>
    <property type="molecule type" value="Genomic_DNA"/>
</dbReference>
<feature type="transmembrane region" description="Helical" evidence="5">
    <location>
        <begin position="16"/>
        <end position="39"/>
    </location>
</feature>
<evidence type="ECO:0000256" key="2">
    <source>
        <dbReference type="ARBA" id="ARBA00022692"/>
    </source>
</evidence>
<dbReference type="PANTHER" id="PTHR31465">
    <property type="entry name" value="PROTEIN RTA1-RELATED"/>
    <property type="match status" value="1"/>
</dbReference>
<evidence type="ECO:0000256" key="5">
    <source>
        <dbReference type="SAM" id="Phobius"/>
    </source>
</evidence>
<protein>
    <submittedName>
        <fullName evidence="6">RTA1 like protein-domain-containing protein</fullName>
    </submittedName>
</protein>
<feature type="transmembrane region" description="Helical" evidence="5">
    <location>
        <begin position="238"/>
        <end position="257"/>
    </location>
</feature>
<evidence type="ECO:0000256" key="1">
    <source>
        <dbReference type="ARBA" id="ARBA00004141"/>
    </source>
</evidence>
<keyword evidence="4 5" id="KW-0472">Membrane</keyword>
<dbReference type="Pfam" id="PF04479">
    <property type="entry name" value="RTA1"/>
    <property type="match status" value="1"/>
</dbReference>
<dbReference type="GeneID" id="70297769"/>
<dbReference type="PANTHER" id="PTHR31465:SF27">
    <property type="entry name" value="DOMAIN PROTEIN, PUTATIVE (AFU_ORTHOLOGUE AFUA_3G01030)-RELATED"/>
    <property type="match status" value="1"/>
</dbReference>
<reference evidence="6" key="1">
    <citation type="journal article" date="2021" name="IMA Fungus">
        <title>Genomic characterization of three marine fungi, including Emericellopsis atlantica sp. nov. with signatures of a generalist lifestyle and marine biomass degradation.</title>
        <authorList>
            <person name="Hagestad O.C."/>
            <person name="Hou L."/>
            <person name="Andersen J.H."/>
            <person name="Hansen E.H."/>
            <person name="Altermark B."/>
            <person name="Li C."/>
            <person name="Kuhnert E."/>
            <person name="Cox R.J."/>
            <person name="Crous P.W."/>
            <person name="Spatafora J.W."/>
            <person name="Lail K."/>
            <person name="Amirebrahimi M."/>
            <person name="Lipzen A."/>
            <person name="Pangilinan J."/>
            <person name="Andreopoulos W."/>
            <person name="Hayes R.D."/>
            <person name="Ng V."/>
            <person name="Grigoriev I.V."/>
            <person name="Jackson S.A."/>
            <person name="Sutton T.D.S."/>
            <person name="Dobson A.D.W."/>
            <person name="Rama T."/>
        </authorList>
    </citation>
    <scope>NUCLEOTIDE SEQUENCE</scope>
    <source>
        <strain evidence="6">TS7</strain>
    </source>
</reference>
<accession>A0A9P7ZRH2</accession>
<dbReference type="AlphaFoldDB" id="A0A9P7ZRH2"/>
<comment type="caution">
    <text evidence="6">The sequence shown here is derived from an EMBL/GenBank/DDBJ whole genome shotgun (WGS) entry which is preliminary data.</text>
</comment>
<keyword evidence="3 5" id="KW-1133">Transmembrane helix</keyword>
<proteinExistence type="predicted"/>
<comment type="subcellular location">
    <subcellularLocation>
        <location evidence="1">Membrane</location>
        <topology evidence="1">Multi-pass membrane protein</topology>
    </subcellularLocation>
</comment>
<dbReference type="GO" id="GO:0016020">
    <property type="term" value="C:membrane"/>
    <property type="evidence" value="ECO:0007669"/>
    <property type="project" value="UniProtKB-SubCell"/>
</dbReference>
<feature type="transmembrane region" description="Helical" evidence="5">
    <location>
        <begin position="76"/>
        <end position="101"/>
    </location>
</feature>
<keyword evidence="7" id="KW-1185">Reference proteome</keyword>
<feature type="transmembrane region" description="Helical" evidence="5">
    <location>
        <begin position="46"/>
        <end position="70"/>
    </location>
</feature>
<name>A0A9P7ZRH2_9HYPO</name>
<dbReference type="RefSeq" id="XP_046120794.1">
    <property type="nucleotide sequence ID" value="XM_046266866.1"/>
</dbReference>
<dbReference type="InterPro" id="IPR007568">
    <property type="entry name" value="RTA1"/>
</dbReference>
<gene>
    <name evidence="6" type="ORF">F5Z01DRAFT_742094</name>
</gene>
<evidence type="ECO:0000256" key="3">
    <source>
        <dbReference type="ARBA" id="ARBA00022989"/>
    </source>
</evidence>